<dbReference type="EMBL" id="CAJPIN010049944">
    <property type="protein sequence ID" value="CAG2066055.1"/>
    <property type="molecule type" value="Genomic_DNA"/>
</dbReference>
<organism evidence="1 2">
    <name type="scientific">Timema podura</name>
    <name type="common">Walking stick</name>
    <dbReference type="NCBI Taxonomy" id="61482"/>
    <lineage>
        <taxon>Eukaryota</taxon>
        <taxon>Metazoa</taxon>
        <taxon>Ecdysozoa</taxon>
        <taxon>Arthropoda</taxon>
        <taxon>Hexapoda</taxon>
        <taxon>Insecta</taxon>
        <taxon>Pterygota</taxon>
        <taxon>Neoptera</taxon>
        <taxon>Polyneoptera</taxon>
        <taxon>Phasmatodea</taxon>
        <taxon>Timematodea</taxon>
        <taxon>Timematoidea</taxon>
        <taxon>Timematidae</taxon>
        <taxon>Timema</taxon>
    </lineage>
</organism>
<sequence>MHKDGFQGGSGNRGPYDCPLCDSSVYSYCSNKLLHDACCCISPKGVGDVSDPSAPYQCNYADCSFLHANTCREHHLITRCCCNRFIRL</sequence>
<proteinExistence type="predicted"/>
<dbReference type="Proteomes" id="UP001153148">
    <property type="component" value="Unassembled WGS sequence"/>
</dbReference>
<evidence type="ECO:0000313" key="2">
    <source>
        <dbReference type="Proteomes" id="UP001153148"/>
    </source>
</evidence>
<accession>A0ABN7PJ05</accession>
<keyword evidence="2" id="KW-1185">Reference proteome</keyword>
<evidence type="ECO:0000313" key="1">
    <source>
        <dbReference type="EMBL" id="CAG2066055.1"/>
    </source>
</evidence>
<protein>
    <submittedName>
        <fullName evidence="1">Uncharacterized protein</fullName>
    </submittedName>
</protein>
<name>A0ABN7PJ05_TIMPD</name>
<gene>
    <name evidence="1" type="ORF">TPAB3V08_LOCUS12998</name>
</gene>
<comment type="caution">
    <text evidence="1">The sequence shown here is derived from an EMBL/GenBank/DDBJ whole genome shotgun (WGS) entry which is preliminary data.</text>
</comment>
<reference evidence="1" key="1">
    <citation type="submission" date="2021-03" db="EMBL/GenBank/DDBJ databases">
        <authorList>
            <person name="Tran Van P."/>
        </authorList>
    </citation>
    <scope>NUCLEOTIDE SEQUENCE</scope>
</reference>